<evidence type="ECO:0000313" key="5">
    <source>
        <dbReference type="Proteomes" id="UP000189513"/>
    </source>
</evidence>
<dbReference type="PANTHER" id="PTHR11567">
    <property type="entry name" value="ACID PHOSPHATASE-RELATED"/>
    <property type="match status" value="1"/>
</dbReference>
<evidence type="ECO:0000256" key="3">
    <source>
        <dbReference type="SAM" id="SignalP"/>
    </source>
</evidence>
<dbReference type="OMA" id="REWAQAC"/>
<evidence type="ECO:0000313" key="4">
    <source>
        <dbReference type="EMBL" id="ONH65875.1"/>
    </source>
</evidence>
<organism evidence="4 5">
    <name type="scientific">Cyberlindnera fabianii</name>
    <name type="common">Yeast</name>
    <name type="synonym">Hansenula fabianii</name>
    <dbReference type="NCBI Taxonomy" id="36022"/>
    <lineage>
        <taxon>Eukaryota</taxon>
        <taxon>Fungi</taxon>
        <taxon>Dikarya</taxon>
        <taxon>Ascomycota</taxon>
        <taxon>Saccharomycotina</taxon>
        <taxon>Saccharomycetes</taxon>
        <taxon>Phaffomycetales</taxon>
        <taxon>Phaffomycetaceae</taxon>
        <taxon>Cyberlindnera</taxon>
    </lineage>
</organism>
<dbReference type="InterPro" id="IPR000560">
    <property type="entry name" value="His_Pase_clade-2"/>
</dbReference>
<proteinExistence type="inferred from homology"/>
<dbReference type="SUPFAM" id="SSF53254">
    <property type="entry name" value="Phosphoglycerate mutase-like"/>
    <property type="match status" value="1"/>
</dbReference>
<evidence type="ECO:0000256" key="2">
    <source>
        <dbReference type="SAM" id="Phobius"/>
    </source>
</evidence>
<accession>A0A1V2L2T0</accession>
<dbReference type="Proteomes" id="UP000189513">
    <property type="component" value="Unassembled WGS sequence"/>
</dbReference>
<dbReference type="Pfam" id="PF00328">
    <property type="entry name" value="His_Phos_2"/>
    <property type="match status" value="1"/>
</dbReference>
<dbReference type="PANTHER" id="PTHR11567:SF142">
    <property type="entry name" value="PHOSPHOGLYCERATE MUTASE-LIKE PROTEIN"/>
    <property type="match status" value="1"/>
</dbReference>
<dbReference type="AlphaFoldDB" id="A0A1V2L2T0"/>
<dbReference type="InterPro" id="IPR029033">
    <property type="entry name" value="His_PPase_superfam"/>
</dbReference>
<keyword evidence="2" id="KW-0812">Transmembrane</keyword>
<feature type="chain" id="PRO_5013228538" evidence="3">
    <location>
        <begin position="18"/>
        <end position="536"/>
    </location>
</feature>
<dbReference type="VEuPathDB" id="FungiDB:BON22_4222"/>
<dbReference type="EMBL" id="MPUK01000009">
    <property type="protein sequence ID" value="ONH65875.1"/>
    <property type="molecule type" value="Genomic_DNA"/>
</dbReference>
<protein>
    <submittedName>
        <fullName evidence="4">Prostatic acid phosphatase</fullName>
    </submittedName>
</protein>
<feature type="transmembrane region" description="Helical" evidence="2">
    <location>
        <begin position="463"/>
        <end position="483"/>
    </location>
</feature>
<gene>
    <name evidence="4" type="ORF">BON22_4222</name>
</gene>
<comment type="caution">
    <text evidence="4">The sequence shown here is derived from an EMBL/GenBank/DDBJ whole genome shotgun (WGS) entry which is preliminary data.</text>
</comment>
<dbReference type="GO" id="GO:0016791">
    <property type="term" value="F:phosphatase activity"/>
    <property type="evidence" value="ECO:0007669"/>
    <property type="project" value="TreeGrafter"/>
</dbReference>
<sequence length="536" mass="60040">MKITLFSLALAISTAFAADSTSDNDDYKVIGSFIFGRHNDRQSKPAKILTSIGANNQYTTGQFYRKRYFGIYPNETRDDSIETIIDGLNDEGVFVDGEIYCEAPSSNVILFSHYSFLQGLYPPIDIEDTDMVDSTLSELANGSVVENPLDGYQYVKSYIQENATDDYIWIKGDENCPSLNKAIKEAEETETYLKYTNESSAFLKSLYTDYSFIREQFDENDMTFTNVMSIYDEVYVNSIHNSTVAAQFDKGTIATIKMWAEKYQWTISDKSVNYNLTIGAKTLMHRVVDKLNTTRTTGKPFLNYFTGSYNNMFQLASVLDLPEQDERFYLMPEYGCTYVFELLEDSSNKTFVKFSFKNGTYELGDEFSSYPLFNATDILMAWDDFVDNVKSISVNNVESWCEACGYDEYDYEYIIDMCVPYSPLYEAAVELEEDGIDIDDVEDIVDKMHAKGDDLSLADAGGIGAGVTLGVVGIIGGLGYLFFKYTKGSKKTDSPVLPMSNADAAHLDDPVDEDVASGKLSFAASSVFTGATHSPQ</sequence>
<dbReference type="InterPro" id="IPR050645">
    <property type="entry name" value="Histidine_acid_phosphatase"/>
</dbReference>
<feature type="signal peptide" evidence="3">
    <location>
        <begin position="1"/>
        <end position="17"/>
    </location>
</feature>
<evidence type="ECO:0000256" key="1">
    <source>
        <dbReference type="ARBA" id="ARBA00005375"/>
    </source>
</evidence>
<keyword evidence="5" id="KW-1185">Reference proteome</keyword>
<dbReference type="Gene3D" id="3.40.50.1240">
    <property type="entry name" value="Phosphoglycerate mutase-like"/>
    <property type="match status" value="1"/>
</dbReference>
<keyword evidence="3" id="KW-0732">Signal</keyword>
<keyword evidence="2" id="KW-1133">Transmembrane helix</keyword>
<reference evidence="5" key="1">
    <citation type="journal article" date="2017" name="Genome Announc.">
        <title>Genome sequences of Cyberlindnera fabianii 65, Pichia kudriavzevii 129, and Saccharomyces cerevisiae 131 isolated from fermented masau fruits in Zimbabwe.</title>
        <authorList>
            <person name="van Rijswijck I.M.H."/>
            <person name="Derks M.F.L."/>
            <person name="Abee T."/>
            <person name="de Ridder D."/>
            <person name="Smid E.J."/>
        </authorList>
    </citation>
    <scope>NUCLEOTIDE SEQUENCE [LARGE SCALE GENOMIC DNA]</scope>
    <source>
        <strain evidence="5">65</strain>
    </source>
</reference>
<keyword evidence="2" id="KW-0472">Membrane</keyword>
<comment type="similarity">
    <text evidence="1">Belongs to the histidine acid phosphatase family.</text>
</comment>
<name>A0A1V2L2T0_CYBFA</name>
<dbReference type="STRING" id="36022.A0A1V2L2T0"/>